<dbReference type="PANTHER" id="PTHR28664">
    <property type="entry name" value="TIGHT JUNCTION-ASSOCIATED PROTEIN 1"/>
    <property type="match status" value="1"/>
</dbReference>
<name>A0A5N5TG22_9CRUS</name>
<evidence type="ECO:0000313" key="7">
    <source>
        <dbReference type="Proteomes" id="UP000326759"/>
    </source>
</evidence>
<sequence length="252" mass="29020">MAATLLKLSLVLADILSEEYGLKLFITLQSLIEENSCKTYVLLGKRPCLLSSGKNTKIRNQHCKVILKHLIICYKLWCEKQCHPSHQLTKKRLLRRKCYKLCGKFAELIDEGIIYSRILNNTKMSQLLSQGQIASLKAACDSWQDKYDRLLESHKRLQKVNQGLEDKLLKLVDRCESEKVRLMEDIESLKTSVVNAGHTVNALSTENTRYKNDLNLALQLLQCNPAHYASPKINTVMMMRIKKNRLTLYLLQ</sequence>
<dbReference type="EMBL" id="SEYY01001235">
    <property type="protein sequence ID" value="KAB7505431.1"/>
    <property type="molecule type" value="Genomic_DNA"/>
</dbReference>
<evidence type="ECO:0000256" key="3">
    <source>
        <dbReference type="ARBA" id="ARBA00023136"/>
    </source>
</evidence>
<feature type="coiled-coil region" evidence="4">
    <location>
        <begin position="133"/>
        <end position="192"/>
    </location>
</feature>
<organism evidence="6 7">
    <name type="scientific">Armadillidium nasatum</name>
    <dbReference type="NCBI Taxonomy" id="96803"/>
    <lineage>
        <taxon>Eukaryota</taxon>
        <taxon>Metazoa</taxon>
        <taxon>Ecdysozoa</taxon>
        <taxon>Arthropoda</taxon>
        <taxon>Crustacea</taxon>
        <taxon>Multicrustacea</taxon>
        <taxon>Malacostraca</taxon>
        <taxon>Eumalacostraca</taxon>
        <taxon>Peracarida</taxon>
        <taxon>Isopoda</taxon>
        <taxon>Oniscidea</taxon>
        <taxon>Crinocheta</taxon>
        <taxon>Armadillidiidae</taxon>
        <taxon>Armadillidium</taxon>
    </lineage>
</organism>
<keyword evidence="5" id="KW-0732">Signal</keyword>
<accession>A0A5N5TG22</accession>
<comment type="subcellular location">
    <subcellularLocation>
        <location evidence="1">Membrane</location>
        <topology evidence="1">Peripheral membrane protein</topology>
    </subcellularLocation>
</comment>
<keyword evidence="4" id="KW-0175">Coiled coil</keyword>
<gene>
    <name evidence="6" type="primary">Tjap1</name>
    <name evidence="6" type="ORF">Anas_00397</name>
</gene>
<evidence type="ECO:0000313" key="6">
    <source>
        <dbReference type="EMBL" id="KAB7505431.1"/>
    </source>
</evidence>
<evidence type="ECO:0000256" key="5">
    <source>
        <dbReference type="SAM" id="SignalP"/>
    </source>
</evidence>
<dbReference type="Proteomes" id="UP000326759">
    <property type="component" value="Unassembled WGS sequence"/>
</dbReference>
<evidence type="ECO:0000256" key="2">
    <source>
        <dbReference type="ARBA" id="ARBA00022553"/>
    </source>
</evidence>
<keyword evidence="2" id="KW-0597">Phosphoprotein</keyword>
<dbReference type="InterPro" id="IPR043441">
    <property type="entry name" value="Tjap1/BEGAIN"/>
</dbReference>
<protein>
    <submittedName>
        <fullName evidence="6">Tight junction-associated protein 1</fullName>
    </submittedName>
</protein>
<dbReference type="OrthoDB" id="10068192at2759"/>
<feature type="signal peptide" evidence="5">
    <location>
        <begin position="1"/>
        <end position="17"/>
    </location>
</feature>
<proteinExistence type="predicted"/>
<keyword evidence="7" id="KW-1185">Reference proteome</keyword>
<feature type="chain" id="PRO_5024347527" evidence="5">
    <location>
        <begin position="18"/>
        <end position="252"/>
    </location>
</feature>
<dbReference type="AlphaFoldDB" id="A0A5N5TG22"/>
<comment type="caution">
    <text evidence="6">The sequence shown here is derived from an EMBL/GenBank/DDBJ whole genome shotgun (WGS) entry which is preliminary data.</text>
</comment>
<keyword evidence="3" id="KW-0472">Membrane</keyword>
<evidence type="ECO:0000256" key="1">
    <source>
        <dbReference type="ARBA" id="ARBA00004170"/>
    </source>
</evidence>
<evidence type="ECO:0000256" key="4">
    <source>
        <dbReference type="SAM" id="Coils"/>
    </source>
</evidence>
<dbReference type="PANTHER" id="PTHR28664:SF4">
    <property type="entry name" value="TIGHT JUNCTION-ASSOCIATED PROTEIN 1"/>
    <property type="match status" value="1"/>
</dbReference>
<reference evidence="6 7" key="1">
    <citation type="journal article" date="2019" name="PLoS Biol.">
        <title>Sex chromosomes control vertical transmission of feminizing Wolbachia symbionts in an isopod.</title>
        <authorList>
            <person name="Becking T."/>
            <person name="Chebbi M.A."/>
            <person name="Giraud I."/>
            <person name="Moumen B."/>
            <person name="Laverre T."/>
            <person name="Caubet Y."/>
            <person name="Peccoud J."/>
            <person name="Gilbert C."/>
            <person name="Cordaux R."/>
        </authorList>
    </citation>
    <scope>NUCLEOTIDE SEQUENCE [LARGE SCALE GENOMIC DNA]</scope>
    <source>
        <strain evidence="6">ANa2</strain>
        <tissue evidence="6">Whole body excluding digestive tract and cuticle</tissue>
    </source>
</reference>
<dbReference type="GO" id="GO:0016020">
    <property type="term" value="C:membrane"/>
    <property type="evidence" value="ECO:0007669"/>
    <property type="project" value="UniProtKB-SubCell"/>
</dbReference>